<organism evidence="1 2">
    <name type="scientific">Arachis hypogaea</name>
    <name type="common">Peanut</name>
    <dbReference type="NCBI Taxonomy" id="3818"/>
    <lineage>
        <taxon>Eukaryota</taxon>
        <taxon>Viridiplantae</taxon>
        <taxon>Streptophyta</taxon>
        <taxon>Embryophyta</taxon>
        <taxon>Tracheophyta</taxon>
        <taxon>Spermatophyta</taxon>
        <taxon>Magnoliopsida</taxon>
        <taxon>eudicotyledons</taxon>
        <taxon>Gunneridae</taxon>
        <taxon>Pentapetalae</taxon>
        <taxon>rosids</taxon>
        <taxon>fabids</taxon>
        <taxon>Fabales</taxon>
        <taxon>Fabaceae</taxon>
        <taxon>Papilionoideae</taxon>
        <taxon>50 kb inversion clade</taxon>
        <taxon>dalbergioids sensu lato</taxon>
        <taxon>Dalbergieae</taxon>
        <taxon>Pterocarpus clade</taxon>
        <taxon>Arachis</taxon>
    </lineage>
</organism>
<evidence type="ECO:0000313" key="2">
    <source>
        <dbReference type="Proteomes" id="UP000289738"/>
    </source>
</evidence>
<keyword evidence="2" id="KW-1185">Reference proteome</keyword>
<proteinExistence type="predicted"/>
<dbReference type="AlphaFoldDB" id="A0A444YP21"/>
<dbReference type="Proteomes" id="UP000289738">
    <property type="component" value="Chromosome B06"/>
</dbReference>
<protein>
    <submittedName>
        <fullName evidence="1">Uncharacterized protein</fullName>
    </submittedName>
</protein>
<dbReference type="EMBL" id="SDMP01000016">
    <property type="protein sequence ID" value="RYR03716.1"/>
    <property type="molecule type" value="Genomic_DNA"/>
</dbReference>
<comment type="caution">
    <text evidence="1">The sequence shown here is derived from an EMBL/GenBank/DDBJ whole genome shotgun (WGS) entry which is preliminary data.</text>
</comment>
<gene>
    <name evidence="1" type="ORF">Ahy_B06g082945</name>
</gene>
<evidence type="ECO:0000313" key="1">
    <source>
        <dbReference type="EMBL" id="RYR03716.1"/>
    </source>
</evidence>
<reference evidence="1 2" key="1">
    <citation type="submission" date="2019-01" db="EMBL/GenBank/DDBJ databases">
        <title>Sequencing of cultivated peanut Arachis hypogaea provides insights into genome evolution and oil improvement.</title>
        <authorList>
            <person name="Chen X."/>
        </authorList>
    </citation>
    <scope>NUCLEOTIDE SEQUENCE [LARGE SCALE GENOMIC DNA]</scope>
    <source>
        <strain evidence="2">cv. Fuhuasheng</strain>
        <tissue evidence="1">Leaves</tissue>
    </source>
</reference>
<sequence>MSQQKLDLRCQQNIAVCFKNFSPLAPRDGSGGHPMRRQQQHWLYESAKALSQLSSPIHRSNALGSSYGWRAKKKCSCAVAVCRLDAFPSLPGIVLHRKKERRAPARPVV</sequence>
<accession>A0A444YP21</accession>
<name>A0A444YP21_ARAHY</name>